<dbReference type="InterPro" id="IPR029058">
    <property type="entry name" value="AB_hydrolase_fold"/>
</dbReference>
<dbReference type="InterPro" id="IPR033124">
    <property type="entry name" value="Ser_caboxypep_his_AS"/>
</dbReference>
<evidence type="ECO:0000313" key="6">
    <source>
        <dbReference type="EnsemblPlants" id="PNT71906"/>
    </source>
</evidence>
<reference evidence="6" key="3">
    <citation type="submission" date="2018-08" db="UniProtKB">
        <authorList>
            <consortium name="EnsemblPlants"/>
        </authorList>
    </citation>
    <scope>IDENTIFICATION</scope>
    <source>
        <strain evidence="6">cv. Bd21</strain>
    </source>
</reference>
<dbReference type="Proteomes" id="UP000008810">
    <property type="component" value="Chromosome 2"/>
</dbReference>
<evidence type="ECO:0000256" key="3">
    <source>
        <dbReference type="ARBA" id="ARBA00023145"/>
    </source>
</evidence>
<evidence type="ECO:0000256" key="1">
    <source>
        <dbReference type="ARBA" id="ARBA00009431"/>
    </source>
</evidence>
<protein>
    <recommendedName>
        <fullName evidence="8">Serine carboxypeptidase-like 18</fullName>
    </recommendedName>
</protein>
<dbReference type="AlphaFoldDB" id="A0A2K2DC89"/>
<accession>A0A2K2DC89</accession>
<dbReference type="FunFam" id="3.40.50.12670:FF:000001">
    <property type="entry name" value="Carboxypeptidase"/>
    <property type="match status" value="1"/>
</dbReference>
<proteinExistence type="inferred from homology"/>
<reference evidence="5 6" key="1">
    <citation type="journal article" date="2010" name="Nature">
        <title>Genome sequencing and analysis of the model grass Brachypodium distachyon.</title>
        <authorList>
            <consortium name="International Brachypodium Initiative"/>
        </authorList>
    </citation>
    <scope>NUCLEOTIDE SEQUENCE [LARGE SCALE GENOMIC DNA]</scope>
    <source>
        <strain evidence="5 6">Bd21</strain>
    </source>
</reference>
<name>A0A2K2DC89_BRADI</name>
<evidence type="ECO:0000313" key="5">
    <source>
        <dbReference type="EMBL" id="PNT71906.1"/>
    </source>
</evidence>
<evidence type="ECO:0000256" key="4">
    <source>
        <dbReference type="ARBA" id="ARBA00023180"/>
    </source>
</evidence>
<reference evidence="5" key="2">
    <citation type="submission" date="2017-06" db="EMBL/GenBank/DDBJ databases">
        <title>WGS assembly of Brachypodium distachyon.</title>
        <authorList>
            <consortium name="The International Brachypodium Initiative"/>
            <person name="Lucas S."/>
            <person name="Harmon-Smith M."/>
            <person name="Lail K."/>
            <person name="Tice H."/>
            <person name="Grimwood J."/>
            <person name="Bruce D."/>
            <person name="Barry K."/>
            <person name="Shu S."/>
            <person name="Lindquist E."/>
            <person name="Wang M."/>
            <person name="Pitluck S."/>
            <person name="Vogel J.P."/>
            <person name="Garvin D.F."/>
            <person name="Mockler T.C."/>
            <person name="Schmutz J."/>
            <person name="Rokhsar D."/>
            <person name="Bevan M.W."/>
        </authorList>
    </citation>
    <scope>NUCLEOTIDE SEQUENCE</scope>
    <source>
        <strain evidence="5">Bd21</strain>
    </source>
</reference>
<dbReference type="Gene3D" id="3.40.50.1820">
    <property type="entry name" value="alpha/beta hydrolase"/>
    <property type="match status" value="2"/>
</dbReference>
<dbReference type="EMBL" id="CM000881">
    <property type="protein sequence ID" value="PNT71906.1"/>
    <property type="molecule type" value="Genomic_DNA"/>
</dbReference>
<dbReference type="PANTHER" id="PTHR11802:SF29">
    <property type="entry name" value="SERINE CARBOXYPEPTIDASE-LIKE 19"/>
    <property type="match status" value="1"/>
</dbReference>
<keyword evidence="7" id="KW-1185">Reference proteome</keyword>
<dbReference type="OrthoDB" id="443318at2759"/>
<dbReference type="GO" id="GO:0016747">
    <property type="term" value="F:acyltransferase activity, transferring groups other than amino-acyl groups"/>
    <property type="evidence" value="ECO:0000318"/>
    <property type="project" value="GO_Central"/>
</dbReference>
<dbReference type="InterPro" id="IPR001563">
    <property type="entry name" value="Peptidase_S10"/>
</dbReference>
<dbReference type="Gramene" id="PNT71906">
    <property type="protein sequence ID" value="PNT71906"/>
    <property type="gene ID" value="BRADI_2g37180v3"/>
</dbReference>
<evidence type="ECO:0000313" key="7">
    <source>
        <dbReference type="Proteomes" id="UP000008810"/>
    </source>
</evidence>
<dbReference type="ExpressionAtlas" id="A0A2K2DC89">
    <property type="expression patterns" value="baseline and differential"/>
</dbReference>
<sequence>MFYYFIESERDPAEDPLVLWLTGGPGCSGLSALLYEIGPLSFNMQSRSSTVPTLAYRADSWTKVSNIIFIDAPINAGFSYCREGDAYHSSDTQMASQILEFLRKWLDNHNSFKNNPLYIAGDSYAGLIVPVVASKIANGLLALENILLYSTDIGRVPPYPVIWLTQGYVVGNPVTDDNFETNAQIPFAHGMGLISDELYEYFGYLLSPLWANSDAVRLSLGIREGSISKWKRCKRYDASWYTRDIESAVPYHLILITRGYRALVYSGDHDMVVPYLATQAWIRQLDFSIVDEWRPWYVTGQVAGYTRMYSNNLTFATVKGAGHTAPEFRPKECFAMFQRWLDQYAL</sequence>
<organism evidence="5">
    <name type="scientific">Brachypodium distachyon</name>
    <name type="common">Purple false brome</name>
    <name type="synonym">Trachynia distachya</name>
    <dbReference type="NCBI Taxonomy" id="15368"/>
    <lineage>
        <taxon>Eukaryota</taxon>
        <taxon>Viridiplantae</taxon>
        <taxon>Streptophyta</taxon>
        <taxon>Embryophyta</taxon>
        <taxon>Tracheophyta</taxon>
        <taxon>Spermatophyta</taxon>
        <taxon>Magnoliopsida</taxon>
        <taxon>Liliopsida</taxon>
        <taxon>Poales</taxon>
        <taxon>Poaceae</taxon>
        <taxon>BOP clade</taxon>
        <taxon>Pooideae</taxon>
        <taxon>Stipodae</taxon>
        <taxon>Brachypodieae</taxon>
        <taxon>Brachypodium</taxon>
    </lineage>
</organism>
<keyword evidence="3" id="KW-0865">Zymogen</keyword>
<dbReference type="GO" id="GO:0006508">
    <property type="term" value="P:proteolysis"/>
    <property type="evidence" value="ECO:0007669"/>
    <property type="project" value="InterPro"/>
</dbReference>
<evidence type="ECO:0008006" key="8">
    <source>
        <dbReference type="Google" id="ProtNLM"/>
    </source>
</evidence>
<keyword evidence="2" id="KW-0732">Signal</keyword>
<comment type="similarity">
    <text evidence="1">Belongs to the peptidase S10 family.</text>
</comment>
<dbReference type="GO" id="GO:0019748">
    <property type="term" value="P:secondary metabolic process"/>
    <property type="evidence" value="ECO:0000318"/>
    <property type="project" value="GO_Central"/>
</dbReference>
<dbReference type="PROSITE" id="PS00560">
    <property type="entry name" value="CARBOXYPEPT_SER_HIS"/>
    <property type="match status" value="1"/>
</dbReference>
<dbReference type="EnsemblPlants" id="PNT71906">
    <property type="protein sequence ID" value="PNT71906"/>
    <property type="gene ID" value="BRADI_2g37180v3"/>
</dbReference>
<keyword evidence="4" id="KW-0325">Glycoprotein</keyword>
<dbReference type="SUPFAM" id="SSF53474">
    <property type="entry name" value="alpha/beta-Hydrolases"/>
    <property type="match status" value="1"/>
</dbReference>
<evidence type="ECO:0000256" key="2">
    <source>
        <dbReference type="ARBA" id="ARBA00022729"/>
    </source>
</evidence>
<dbReference type="GO" id="GO:0004185">
    <property type="term" value="F:serine-type carboxypeptidase activity"/>
    <property type="evidence" value="ECO:0007669"/>
    <property type="project" value="InterPro"/>
</dbReference>
<dbReference type="PANTHER" id="PTHR11802">
    <property type="entry name" value="SERINE PROTEASE FAMILY S10 SERINE CARBOXYPEPTIDASE"/>
    <property type="match status" value="1"/>
</dbReference>
<gene>
    <name evidence="5" type="ORF">BRADI_2g37180v3</name>
</gene>
<dbReference type="InParanoid" id="A0A2K2DC89"/>
<dbReference type="Pfam" id="PF00450">
    <property type="entry name" value="Peptidase_S10"/>
    <property type="match status" value="2"/>
</dbReference>
<dbReference type="PRINTS" id="PR00724">
    <property type="entry name" value="CRBOXYPTASEC"/>
</dbReference>